<sequence length="334" mass="36733">MAATTAATTDADGDDKGGLFTGGPDPAQVLMTMMRDNTHRMTARNQKRTLRDAICCVLQNAGGRSLHYNEILEKIQAKKLYVFMRKDGSLSFDPKKMGASINAICNKNSRNKNPHFARTAPGTYEIAADSLNGSDTQGAVSTSPLGDAISRVLQDAGRSLRPKEILAKILAKKLFVFRRKDDSVSNDPKKMRASVNTVCSRNPRFVRTALGTYAIATDSLNGSNAQVAVSAAPLRDAIYRFLQDVGGSLHYKEIQAKIQAKKLYVFRRMDGSLSFDQKAMWSSVRTVCSQSPLFVRTEPGTYAIAKDLRKALESGLMTEKEYAQAVQQAQRYES</sequence>
<evidence type="ECO:0000259" key="3">
    <source>
        <dbReference type="PROSITE" id="PS51913"/>
    </source>
</evidence>
<dbReference type="GO" id="GO:0006355">
    <property type="term" value="P:regulation of DNA-templated transcription"/>
    <property type="evidence" value="ECO:0007669"/>
    <property type="project" value="InterPro"/>
</dbReference>
<dbReference type="Proteomes" id="UP000316726">
    <property type="component" value="Chromosome 13"/>
</dbReference>
<feature type="region of interest" description="Disordered" evidence="2">
    <location>
        <begin position="1"/>
        <end position="22"/>
    </location>
</feature>
<evidence type="ECO:0000313" key="4">
    <source>
        <dbReference type="EMBL" id="QDZ24306.1"/>
    </source>
</evidence>
<reference evidence="4 5" key="1">
    <citation type="submission" date="2018-07" db="EMBL/GenBank/DDBJ databases">
        <title>The complete nuclear genome of the prasinophyte Chloropicon primus (CCMP1205).</title>
        <authorList>
            <person name="Pombert J.-F."/>
            <person name="Otis C."/>
            <person name="Turmel M."/>
            <person name="Lemieux C."/>
        </authorList>
    </citation>
    <scope>NUCLEOTIDE SEQUENCE [LARGE SCALE GENOMIC DNA]</scope>
    <source>
        <strain evidence="4 5">CCMP1205</strain>
    </source>
</reference>
<dbReference type="InterPro" id="IPR007759">
    <property type="entry name" value="Asxl_HARE-HTH"/>
</dbReference>
<dbReference type="PROSITE" id="PS51913">
    <property type="entry name" value="HTH_HARE"/>
    <property type="match status" value="3"/>
</dbReference>
<protein>
    <recommendedName>
        <fullName evidence="3">HTH HARE-type domain-containing protein</fullName>
    </recommendedName>
</protein>
<gene>
    <name evidence="4" type="ORF">A3770_13p68240</name>
</gene>
<feature type="domain" description="HTH HARE-type" evidence="3">
    <location>
        <begin position="232"/>
        <end position="307"/>
    </location>
</feature>
<organism evidence="4 5">
    <name type="scientific">Chloropicon primus</name>
    <dbReference type="NCBI Taxonomy" id="1764295"/>
    <lineage>
        <taxon>Eukaryota</taxon>
        <taxon>Viridiplantae</taxon>
        <taxon>Chlorophyta</taxon>
        <taxon>Chloropicophyceae</taxon>
        <taxon>Chloropicales</taxon>
        <taxon>Chloropicaceae</taxon>
        <taxon>Chloropicon</taxon>
    </lineage>
</organism>
<keyword evidence="1" id="KW-0804">Transcription</keyword>
<dbReference type="AlphaFoldDB" id="A0A5B8MVM9"/>
<feature type="domain" description="HTH HARE-type" evidence="3">
    <location>
        <begin position="48"/>
        <end position="129"/>
    </location>
</feature>
<feature type="compositionally biased region" description="Low complexity" evidence="2">
    <location>
        <begin position="1"/>
        <end position="10"/>
    </location>
</feature>
<name>A0A5B8MVM9_9CHLO</name>
<feature type="domain" description="HTH HARE-type" evidence="3">
    <location>
        <begin position="143"/>
        <end position="218"/>
    </location>
</feature>
<dbReference type="EMBL" id="CP031046">
    <property type="protein sequence ID" value="QDZ24306.1"/>
    <property type="molecule type" value="Genomic_DNA"/>
</dbReference>
<dbReference type="Pfam" id="PF05066">
    <property type="entry name" value="HARE-HTH"/>
    <property type="match status" value="1"/>
</dbReference>
<evidence type="ECO:0000256" key="1">
    <source>
        <dbReference type="ARBA" id="ARBA00023163"/>
    </source>
</evidence>
<evidence type="ECO:0000256" key="2">
    <source>
        <dbReference type="SAM" id="MobiDB-lite"/>
    </source>
</evidence>
<accession>A0A5B8MVM9</accession>
<evidence type="ECO:0000313" key="5">
    <source>
        <dbReference type="Proteomes" id="UP000316726"/>
    </source>
</evidence>
<proteinExistence type="predicted"/>
<keyword evidence="5" id="KW-1185">Reference proteome</keyword>